<reference evidence="1 2" key="1">
    <citation type="submission" date="2015-05" db="EMBL/GenBank/DDBJ databases">
        <authorList>
            <person name="Dickey A."/>
            <person name="Clawson M."/>
            <person name="Bono J."/>
            <person name="Loy J.D."/>
        </authorList>
    </citation>
    <scope>NUCLEOTIDE SEQUENCE [LARGE SCALE GENOMIC DNA]</scope>
    <source>
        <strain evidence="1 2">22581</strain>
    </source>
</reference>
<sequence>MAIDSESTIINTAGSLTSGGDMVLVAKNEFNNGDGVTQSGGGASITASSIINNQGMIHSAHALTLSADGTLTNNDGVISGTQNTTVATKTAIDNADGRIQSDGKLNIDTRQLNSTGTIYAAQDTAIIASHINNEQAGLIASAKDVRIDTQNLASAGTISAGMQSDGKLGNTPANISIQATEGIRNNGNAIATGTLTLNATAINLDGSNNQADNITLLAQDTISIRKTSTVASNSLAITAPNKLDNSEGILSANEMIVNTDVLDNRQGTISQAGKTRLSLEIKRSIDNTLGTISTNSDKLETDTNQLINQQGVIHYAGVGELNVKAESLNNNQGELLSPGTQTLNIKAIDNSQGIISATGFTINAGGLDNTAGLLQATDKEADNSLNINSTLDNNKLAKQQGSIDVAGNLALTAKALQNQGAITANNLKATVANVNNTGAIGARGNIQSLAVKILTIQAISVQLAILF</sequence>
<dbReference type="InterPro" id="IPR008619">
    <property type="entry name" value="Filamentous_hemagglutn_rpt"/>
</dbReference>
<dbReference type="EMBL" id="CP011376">
    <property type="protein sequence ID" value="AKG07078.1"/>
    <property type="molecule type" value="Genomic_DNA"/>
</dbReference>
<accession>A0AAC8PUA3</accession>
<dbReference type="Proteomes" id="UP000077465">
    <property type="component" value="Chromosome"/>
</dbReference>
<organism evidence="1 2">
    <name type="scientific">Moraxella bovoculi</name>
    <dbReference type="NCBI Taxonomy" id="386891"/>
    <lineage>
        <taxon>Bacteria</taxon>
        <taxon>Pseudomonadati</taxon>
        <taxon>Pseudomonadota</taxon>
        <taxon>Gammaproteobacteria</taxon>
        <taxon>Moraxellales</taxon>
        <taxon>Moraxellaceae</taxon>
        <taxon>Moraxella</taxon>
    </lineage>
</organism>
<dbReference type="AlphaFoldDB" id="A0AAC8PUA3"/>
<dbReference type="InterPro" id="IPR010069">
    <property type="entry name" value="CdiA_FHA1_rpt"/>
</dbReference>
<proteinExistence type="predicted"/>
<dbReference type="Pfam" id="PF05594">
    <property type="entry name" value="Fil_haemagg"/>
    <property type="match status" value="4"/>
</dbReference>
<name>A0AAC8PUA3_9GAMM</name>
<dbReference type="NCBIfam" id="TIGR01731">
    <property type="entry name" value="fil_hemag_20aa"/>
    <property type="match status" value="13"/>
</dbReference>
<protein>
    <submittedName>
        <fullName evidence="1">Uncharacterized protein</fullName>
    </submittedName>
</protein>
<evidence type="ECO:0000313" key="1">
    <source>
        <dbReference type="EMBL" id="AKG07078.1"/>
    </source>
</evidence>
<gene>
    <name evidence="1" type="ORF">AAX06_01550</name>
</gene>
<evidence type="ECO:0000313" key="2">
    <source>
        <dbReference type="Proteomes" id="UP000077465"/>
    </source>
</evidence>